<evidence type="ECO:0000256" key="8">
    <source>
        <dbReference type="ARBA" id="ARBA00037387"/>
    </source>
</evidence>
<evidence type="ECO:0000313" key="12">
    <source>
        <dbReference type="EMBL" id="GAA0740992.1"/>
    </source>
</evidence>
<dbReference type="SUPFAM" id="SSF55804">
    <property type="entry name" value="Phoshotransferase/anion transport protein"/>
    <property type="match status" value="1"/>
</dbReference>
<keyword evidence="6" id="KW-0598">Phosphotransferase system</keyword>
<feature type="domain" description="PTS EIIA type-2" evidence="11">
    <location>
        <begin position="1"/>
        <end position="143"/>
    </location>
</feature>
<evidence type="ECO:0000313" key="13">
    <source>
        <dbReference type="Proteomes" id="UP001501510"/>
    </source>
</evidence>
<dbReference type="Proteomes" id="UP001501510">
    <property type="component" value="Unassembled WGS sequence"/>
</dbReference>
<dbReference type="Pfam" id="PF00359">
    <property type="entry name" value="PTS_EIIA_2"/>
    <property type="match status" value="1"/>
</dbReference>
<comment type="subcellular location">
    <subcellularLocation>
        <location evidence="1">Cytoplasm</location>
    </subcellularLocation>
</comment>
<dbReference type="InterPro" id="IPR002178">
    <property type="entry name" value="PTS_EIIA_type-2_dom"/>
</dbReference>
<accession>A0ABN1JJT4</accession>
<gene>
    <name evidence="12" type="ORF">GCM10008906_21590</name>
</gene>
<evidence type="ECO:0000259" key="11">
    <source>
        <dbReference type="PROSITE" id="PS51094"/>
    </source>
</evidence>
<organism evidence="12 13">
    <name type="scientific">Clostridium oceanicum</name>
    <dbReference type="NCBI Taxonomy" id="1543"/>
    <lineage>
        <taxon>Bacteria</taxon>
        <taxon>Bacillati</taxon>
        <taxon>Bacillota</taxon>
        <taxon>Clostridia</taxon>
        <taxon>Eubacteriales</taxon>
        <taxon>Clostridiaceae</taxon>
        <taxon>Clostridium</taxon>
    </lineage>
</organism>
<comment type="caution">
    <text evidence="12">The sequence shown here is derived from an EMBL/GenBank/DDBJ whole genome shotgun (WGS) entry which is preliminary data.</text>
</comment>
<keyword evidence="3" id="KW-0963">Cytoplasm</keyword>
<keyword evidence="2" id="KW-0813">Transport</keyword>
<keyword evidence="5" id="KW-0808">Transferase</keyword>
<keyword evidence="12" id="KW-0762">Sugar transport</keyword>
<keyword evidence="4" id="KW-0597">Phosphoprotein</keyword>
<sequence>MLKKQFIQLIDNCNDWKEAIKIAARPLLENDYITNNYVTKMISNIESLGPYIIVLPKLAIPHARPEDGAKKSAISVLKVKTSVYFSENSENEVNILIVLSSVDSNKHLSTLREVLNVLSDEAHYKALLKAQSIEDIYYIFNSKKGGE</sequence>
<dbReference type="InterPro" id="IPR016152">
    <property type="entry name" value="PTrfase/Anion_transptr"/>
</dbReference>
<evidence type="ECO:0000256" key="9">
    <source>
        <dbReference type="ARBA" id="ARBA00041175"/>
    </source>
</evidence>
<dbReference type="InterPro" id="IPR051351">
    <property type="entry name" value="Ascorbate-PTS_EIIA_comp"/>
</dbReference>
<dbReference type="PANTHER" id="PTHR36203">
    <property type="entry name" value="ASCORBATE-SPECIFIC PTS SYSTEM EIIA COMPONENT"/>
    <property type="match status" value="1"/>
</dbReference>
<dbReference type="RefSeq" id="WP_343761590.1">
    <property type="nucleotide sequence ID" value="NZ_BAAACG010000010.1"/>
</dbReference>
<keyword evidence="13" id="KW-1185">Reference proteome</keyword>
<dbReference type="Gene3D" id="3.40.930.10">
    <property type="entry name" value="Mannitol-specific EII, Chain A"/>
    <property type="match status" value="1"/>
</dbReference>
<dbReference type="EMBL" id="BAAACG010000010">
    <property type="protein sequence ID" value="GAA0740992.1"/>
    <property type="molecule type" value="Genomic_DNA"/>
</dbReference>
<dbReference type="CDD" id="cd00211">
    <property type="entry name" value="PTS_IIA_fru"/>
    <property type="match status" value="1"/>
</dbReference>
<reference evidence="12 13" key="1">
    <citation type="journal article" date="2019" name="Int. J. Syst. Evol. Microbiol.">
        <title>The Global Catalogue of Microorganisms (GCM) 10K type strain sequencing project: providing services to taxonomists for standard genome sequencing and annotation.</title>
        <authorList>
            <consortium name="The Broad Institute Genomics Platform"/>
            <consortium name="The Broad Institute Genome Sequencing Center for Infectious Disease"/>
            <person name="Wu L."/>
            <person name="Ma J."/>
        </authorList>
    </citation>
    <scope>NUCLEOTIDE SEQUENCE [LARGE SCALE GENOMIC DNA]</scope>
    <source>
        <strain evidence="12 13">JCM 1407</strain>
    </source>
</reference>
<evidence type="ECO:0000256" key="1">
    <source>
        <dbReference type="ARBA" id="ARBA00004496"/>
    </source>
</evidence>
<dbReference type="PROSITE" id="PS51094">
    <property type="entry name" value="PTS_EIIA_TYPE_2"/>
    <property type="match status" value="1"/>
</dbReference>
<protein>
    <recommendedName>
        <fullName evidence="9">Ascorbate-specific PTS system EIIA component</fullName>
    </recommendedName>
    <alternativeName>
        <fullName evidence="10">Ascorbate-specific phosphotransferase enzyme IIA component</fullName>
    </alternativeName>
</protein>
<evidence type="ECO:0000256" key="5">
    <source>
        <dbReference type="ARBA" id="ARBA00022679"/>
    </source>
</evidence>
<evidence type="ECO:0000256" key="6">
    <source>
        <dbReference type="ARBA" id="ARBA00022683"/>
    </source>
</evidence>
<comment type="function">
    <text evidence="8">The phosphoenolpyruvate-dependent sugar phosphotransferase system (sugar PTS), a major carbohydrate active transport system, catalyzes the phosphorylation of incoming sugar substrates concomitantly with their translocation across the cell membrane. The enzyme II UlaABC PTS system is involved in ascorbate transport.</text>
</comment>
<evidence type="ECO:0000256" key="7">
    <source>
        <dbReference type="ARBA" id="ARBA00022777"/>
    </source>
</evidence>
<keyword evidence="7" id="KW-0418">Kinase</keyword>
<name>A0ABN1JJT4_9CLOT</name>
<evidence type="ECO:0000256" key="3">
    <source>
        <dbReference type="ARBA" id="ARBA00022490"/>
    </source>
</evidence>
<evidence type="ECO:0000256" key="4">
    <source>
        <dbReference type="ARBA" id="ARBA00022553"/>
    </source>
</evidence>
<evidence type="ECO:0000256" key="2">
    <source>
        <dbReference type="ARBA" id="ARBA00022448"/>
    </source>
</evidence>
<dbReference type="PANTHER" id="PTHR36203:SF1">
    <property type="entry name" value="ASCORBATE-SPECIFIC PTS SYSTEM EIIA COMPONENT"/>
    <property type="match status" value="1"/>
</dbReference>
<evidence type="ECO:0000256" key="10">
    <source>
        <dbReference type="ARBA" id="ARBA00042072"/>
    </source>
</evidence>
<proteinExistence type="predicted"/>